<dbReference type="EMBL" id="CAADFQ010000010">
    <property type="protein sequence ID" value="VFK29553.1"/>
    <property type="molecule type" value="Genomic_DNA"/>
</dbReference>
<sequence length="107" mass="11951">MGTLMSGLLLDTTVLIDLFRGKTQAADFMDKNRGTGTVGIFLVPARTAHSGQERENQYAQSGYATLTRPTRPDTKPRMCFWRNDRLNSPGWSEKTAKMLKNVAAHSF</sequence>
<dbReference type="AlphaFoldDB" id="A0A451B979"/>
<protein>
    <submittedName>
        <fullName evidence="3">Uncharacterized protein</fullName>
    </submittedName>
</protein>
<organism evidence="3">
    <name type="scientific">Candidatus Kentrum sp. MB</name>
    <dbReference type="NCBI Taxonomy" id="2138164"/>
    <lineage>
        <taxon>Bacteria</taxon>
        <taxon>Pseudomonadati</taxon>
        <taxon>Pseudomonadota</taxon>
        <taxon>Gammaproteobacteria</taxon>
        <taxon>Candidatus Kentrum</taxon>
    </lineage>
</organism>
<evidence type="ECO:0000313" key="2">
    <source>
        <dbReference type="EMBL" id="VFK29553.1"/>
    </source>
</evidence>
<gene>
    <name evidence="1" type="ORF">BECKMB1821G_GA0114241_104421</name>
    <name evidence="3" type="ORF">BECKMB1821H_GA0114242_101053</name>
    <name evidence="2" type="ORF">BECKMB1821I_GA0114274_101053</name>
</gene>
<evidence type="ECO:0000313" key="3">
    <source>
        <dbReference type="EMBL" id="VFK74825.1"/>
    </source>
</evidence>
<name>A0A451B979_9GAMM</name>
<dbReference type="EMBL" id="CAADGH010000010">
    <property type="protein sequence ID" value="VFK74825.1"/>
    <property type="molecule type" value="Genomic_DNA"/>
</dbReference>
<proteinExistence type="predicted"/>
<evidence type="ECO:0000313" key="1">
    <source>
        <dbReference type="EMBL" id="VFK29009.1"/>
    </source>
</evidence>
<accession>A0A451B979</accession>
<reference evidence="3" key="1">
    <citation type="submission" date="2019-02" db="EMBL/GenBank/DDBJ databases">
        <authorList>
            <person name="Gruber-Vodicka R. H."/>
            <person name="Seah K. B. B."/>
        </authorList>
    </citation>
    <scope>NUCLEOTIDE SEQUENCE</scope>
    <source>
        <strain evidence="1">BECK_BZ197</strain>
        <strain evidence="3">BECK_BZ198</strain>
        <strain evidence="2">BECK_BZ199</strain>
    </source>
</reference>
<dbReference type="EMBL" id="CAADFO010000044">
    <property type="protein sequence ID" value="VFK29009.1"/>
    <property type="molecule type" value="Genomic_DNA"/>
</dbReference>